<keyword evidence="3 5" id="KW-1133">Transmembrane helix</keyword>
<sequence length="245" mass="25217">MNTESMTEIWVYLSAQPLLWLTLTLAAYLLAIALHRKAGGHPAVNPVLVSVTILVALLSLTGTPYQRYFDGAQFVHFLLGPTTVALAIPLHSQLKRLVAMGGPLLVALVVGSLTAGLSAYAIGALLGASAPTVASLAPKSVTTPIAMGVAERLGGLASLTAVFVILTGIFGAIFAAGLLRRLGVKDEASVGFAMGLASHGIGTARAFQISEQTGAFAALAMGLNGLFTALTLPWLLPLLAPLVRP</sequence>
<evidence type="ECO:0000313" key="7">
    <source>
        <dbReference type="Proteomes" id="UP000580043"/>
    </source>
</evidence>
<gene>
    <name evidence="6" type="ORF">HHL15_09895</name>
</gene>
<feature type="transmembrane region" description="Helical" evidence="5">
    <location>
        <begin position="12"/>
        <end position="31"/>
    </location>
</feature>
<feature type="transmembrane region" description="Helical" evidence="5">
    <location>
        <begin position="156"/>
        <end position="179"/>
    </location>
</feature>
<dbReference type="Pfam" id="PF04172">
    <property type="entry name" value="LrgB"/>
    <property type="match status" value="1"/>
</dbReference>
<feature type="transmembrane region" description="Helical" evidence="5">
    <location>
        <begin position="74"/>
        <end position="92"/>
    </location>
</feature>
<feature type="transmembrane region" description="Helical" evidence="5">
    <location>
        <begin position="104"/>
        <end position="126"/>
    </location>
</feature>
<dbReference type="EMBL" id="JABBGA010000006">
    <property type="protein sequence ID" value="NML26055.1"/>
    <property type="molecule type" value="Genomic_DNA"/>
</dbReference>
<comment type="subcellular location">
    <subcellularLocation>
        <location evidence="1">Membrane</location>
        <topology evidence="1">Multi-pass membrane protein</topology>
    </subcellularLocation>
</comment>
<feature type="transmembrane region" description="Helical" evidence="5">
    <location>
        <begin position="43"/>
        <end position="62"/>
    </location>
</feature>
<dbReference type="PANTHER" id="PTHR30249">
    <property type="entry name" value="PUTATIVE SEROTONIN TRANSPORTER"/>
    <property type="match status" value="1"/>
</dbReference>
<organism evidence="6 7">
    <name type="scientific">Zoogloea dura</name>
    <dbReference type="NCBI Taxonomy" id="2728840"/>
    <lineage>
        <taxon>Bacteria</taxon>
        <taxon>Pseudomonadati</taxon>
        <taxon>Pseudomonadota</taxon>
        <taxon>Betaproteobacteria</taxon>
        <taxon>Rhodocyclales</taxon>
        <taxon>Zoogloeaceae</taxon>
        <taxon>Zoogloea</taxon>
    </lineage>
</organism>
<comment type="caution">
    <text evidence="6">The sequence shown here is derived from an EMBL/GenBank/DDBJ whole genome shotgun (WGS) entry which is preliminary data.</text>
</comment>
<dbReference type="RefSeq" id="WP_169145601.1">
    <property type="nucleotide sequence ID" value="NZ_JABBGA010000006.1"/>
</dbReference>
<protein>
    <submittedName>
        <fullName evidence="6">LrgB family protein</fullName>
    </submittedName>
</protein>
<evidence type="ECO:0000256" key="4">
    <source>
        <dbReference type="ARBA" id="ARBA00023136"/>
    </source>
</evidence>
<accession>A0A848G537</accession>
<evidence type="ECO:0000256" key="5">
    <source>
        <dbReference type="SAM" id="Phobius"/>
    </source>
</evidence>
<dbReference type="GO" id="GO:0016020">
    <property type="term" value="C:membrane"/>
    <property type="evidence" value="ECO:0007669"/>
    <property type="project" value="UniProtKB-SubCell"/>
</dbReference>
<keyword evidence="4 5" id="KW-0472">Membrane</keyword>
<dbReference type="InterPro" id="IPR007300">
    <property type="entry name" value="CidB/LrgB"/>
</dbReference>
<name>A0A848G537_9RHOO</name>
<evidence type="ECO:0000313" key="6">
    <source>
        <dbReference type="EMBL" id="NML26055.1"/>
    </source>
</evidence>
<keyword evidence="7" id="KW-1185">Reference proteome</keyword>
<reference evidence="6 7" key="1">
    <citation type="submission" date="2020-04" db="EMBL/GenBank/DDBJ databases">
        <title>Zoogloea sp. G-4-1-14 isolated from soil.</title>
        <authorList>
            <person name="Dahal R.H."/>
        </authorList>
    </citation>
    <scope>NUCLEOTIDE SEQUENCE [LARGE SCALE GENOMIC DNA]</scope>
    <source>
        <strain evidence="6 7">G-4-1-14</strain>
    </source>
</reference>
<dbReference type="AlphaFoldDB" id="A0A848G537"/>
<dbReference type="PANTHER" id="PTHR30249:SF0">
    <property type="entry name" value="PLASTIDAL GLYCOLATE_GLYCERATE TRANSLOCATOR 1, CHLOROPLASTIC"/>
    <property type="match status" value="1"/>
</dbReference>
<dbReference type="Proteomes" id="UP000580043">
    <property type="component" value="Unassembled WGS sequence"/>
</dbReference>
<evidence type="ECO:0000256" key="1">
    <source>
        <dbReference type="ARBA" id="ARBA00004141"/>
    </source>
</evidence>
<proteinExistence type="predicted"/>
<evidence type="ECO:0000256" key="2">
    <source>
        <dbReference type="ARBA" id="ARBA00022692"/>
    </source>
</evidence>
<feature type="transmembrane region" description="Helical" evidence="5">
    <location>
        <begin position="215"/>
        <end position="236"/>
    </location>
</feature>
<keyword evidence="2 5" id="KW-0812">Transmembrane</keyword>
<evidence type="ECO:0000256" key="3">
    <source>
        <dbReference type="ARBA" id="ARBA00022989"/>
    </source>
</evidence>